<evidence type="ECO:0000313" key="2">
    <source>
        <dbReference type="Proteomes" id="UP000824223"/>
    </source>
</evidence>
<reference evidence="1" key="1">
    <citation type="journal article" date="2021" name="PeerJ">
        <title>Extensive microbial diversity within the chicken gut microbiome revealed by metagenomics and culture.</title>
        <authorList>
            <person name="Gilroy R."/>
            <person name="Ravi A."/>
            <person name="Getino M."/>
            <person name="Pursley I."/>
            <person name="Horton D.L."/>
            <person name="Alikhan N.F."/>
            <person name="Baker D."/>
            <person name="Gharbi K."/>
            <person name="Hall N."/>
            <person name="Watson M."/>
            <person name="Adriaenssens E.M."/>
            <person name="Foster-Nyarko E."/>
            <person name="Jarju S."/>
            <person name="Secka A."/>
            <person name="Antonio M."/>
            <person name="Oren A."/>
            <person name="Chaudhuri R.R."/>
            <person name="La Ragione R."/>
            <person name="Hildebrand F."/>
            <person name="Pallen M.J."/>
        </authorList>
    </citation>
    <scope>NUCLEOTIDE SEQUENCE</scope>
    <source>
        <strain evidence="1">ChiSjej2B20-11307</strain>
    </source>
</reference>
<protein>
    <recommendedName>
        <fullName evidence="3">Alternate signal-mediated exported protein, CPF_0494 family</fullName>
    </recommendedName>
</protein>
<dbReference type="AlphaFoldDB" id="A0A9D2KJH8"/>
<accession>A0A9D2KJH8</accession>
<evidence type="ECO:0008006" key="3">
    <source>
        <dbReference type="Google" id="ProtNLM"/>
    </source>
</evidence>
<name>A0A9D2KJH8_9FIRM</name>
<dbReference type="Proteomes" id="UP000824223">
    <property type="component" value="Unassembled WGS sequence"/>
</dbReference>
<evidence type="ECO:0000313" key="1">
    <source>
        <dbReference type="EMBL" id="HJA05777.1"/>
    </source>
</evidence>
<sequence length="249" mass="27120">MRKKRRSFPKKSALLLGVSAILLIGSSIGSTRAALTYYSEDYAAQVDMSSIGVTLLENGEAVSSRDYTEDGAWTGESEGVLLENLLGEGEKFTPGKTYDEEISVQNSGNIDTFVRVILTKSWKDDGGAKDTTLSPDLIELGLNEGSGWIQADVESSPERVVLYYSRALAPGESTEALCDSIRIDESIAQDVEEVREGNTIRYIYKYDGYSFALDAEVDAVQTHNAEDAIKSAWGVDVTVSDDETTLSLQ</sequence>
<comment type="caution">
    <text evidence="1">The sequence shown here is derived from an EMBL/GenBank/DDBJ whole genome shotgun (WGS) entry which is preliminary data.</text>
</comment>
<dbReference type="EMBL" id="DXAK01000007">
    <property type="protein sequence ID" value="HJA05777.1"/>
    <property type="molecule type" value="Genomic_DNA"/>
</dbReference>
<reference evidence="1" key="2">
    <citation type="submission" date="2021-04" db="EMBL/GenBank/DDBJ databases">
        <authorList>
            <person name="Gilroy R."/>
        </authorList>
    </citation>
    <scope>NUCLEOTIDE SEQUENCE</scope>
    <source>
        <strain evidence="1">ChiSjej2B20-11307</strain>
    </source>
</reference>
<gene>
    <name evidence="1" type="ORF">H9798_01330</name>
</gene>
<organism evidence="1 2">
    <name type="scientific">Candidatus Mediterraneibacter pullicola</name>
    <dbReference type="NCBI Taxonomy" id="2838682"/>
    <lineage>
        <taxon>Bacteria</taxon>
        <taxon>Bacillati</taxon>
        <taxon>Bacillota</taxon>
        <taxon>Clostridia</taxon>
        <taxon>Lachnospirales</taxon>
        <taxon>Lachnospiraceae</taxon>
        <taxon>Mediterraneibacter</taxon>
    </lineage>
</organism>
<proteinExistence type="predicted"/>